<evidence type="ECO:0000313" key="2">
    <source>
        <dbReference type="EMBL" id="WCT78187.1"/>
    </source>
</evidence>
<dbReference type="Proteomes" id="UP001218231">
    <property type="component" value="Chromosome"/>
</dbReference>
<dbReference type="RefSeq" id="WP_168602373.1">
    <property type="nucleotide sequence ID" value="NZ_CP117417.1"/>
</dbReference>
<reference evidence="2 3" key="1">
    <citation type="submission" date="2023-02" db="EMBL/GenBank/DDBJ databases">
        <title>Genome sequence of Novosphingobium humi KACC 19094.</title>
        <authorList>
            <person name="Kim S."/>
            <person name="Heo J."/>
            <person name="Kwon S.-W."/>
        </authorList>
    </citation>
    <scope>NUCLEOTIDE SEQUENCE [LARGE SCALE GENOMIC DNA]</scope>
    <source>
        <strain evidence="2 3">KACC 19094</strain>
    </source>
</reference>
<accession>A0ABY7TY36</accession>
<name>A0ABY7TY36_9SPHN</name>
<keyword evidence="1" id="KW-0732">Signal</keyword>
<proteinExistence type="predicted"/>
<keyword evidence="3" id="KW-1185">Reference proteome</keyword>
<feature type="signal peptide" evidence="1">
    <location>
        <begin position="1"/>
        <end position="24"/>
    </location>
</feature>
<dbReference type="EMBL" id="CP117417">
    <property type="protein sequence ID" value="WCT78187.1"/>
    <property type="molecule type" value="Genomic_DNA"/>
</dbReference>
<evidence type="ECO:0000313" key="3">
    <source>
        <dbReference type="Proteomes" id="UP001218231"/>
    </source>
</evidence>
<evidence type="ECO:0000256" key="1">
    <source>
        <dbReference type="SAM" id="SignalP"/>
    </source>
</evidence>
<organism evidence="2 3">
    <name type="scientific">Novosphingobium humi</name>
    <dbReference type="NCBI Taxonomy" id="2282397"/>
    <lineage>
        <taxon>Bacteria</taxon>
        <taxon>Pseudomonadati</taxon>
        <taxon>Pseudomonadota</taxon>
        <taxon>Alphaproteobacteria</taxon>
        <taxon>Sphingomonadales</taxon>
        <taxon>Sphingomonadaceae</taxon>
        <taxon>Novosphingobium</taxon>
    </lineage>
</organism>
<protein>
    <submittedName>
        <fullName evidence="2">Uncharacterized protein</fullName>
    </submittedName>
</protein>
<feature type="chain" id="PRO_5047548987" evidence="1">
    <location>
        <begin position="25"/>
        <end position="135"/>
    </location>
</feature>
<sequence length="135" mass="15115">MLRTTLASLIAFAAIVGGAQQASAQARRQIFVQNACPRPLRVLLDYTDHKGLHDQGWYYFNPRESSYLRAPTGEKLTQIEDIPLYAYAETTDAGRKLHWQGNGPEMKRDGGIYRSMPLTTRVDGDGDILARITCD</sequence>
<gene>
    <name evidence="2" type="ORF">PQ457_04215</name>
</gene>